<dbReference type="AlphaFoldDB" id="A0A2V2BG15"/>
<dbReference type="PROSITE" id="PS51257">
    <property type="entry name" value="PROKAR_LIPOPROTEIN"/>
    <property type="match status" value="1"/>
</dbReference>
<dbReference type="EMBL" id="QGHF01000001">
    <property type="protein sequence ID" value="PWL00351.1"/>
    <property type="molecule type" value="Genomic_DNA"/>
</dbReference>
<proteinExistence type="predicted"/>
<dbReference type="RefSeq" id="WP_109716126.1">
    <property type="nucleotide sequence ID" value="NZ_CP193916.1"/>
</dbReference>
<dbReference type="Proteomes" id="UP000245981">
    <property type="component" value="Unassembled WGS sequence"/>
</dbReference>
<evidence type="ECO:0000313" key="2">
    <source>
        <dbReference type="Proteomes" id="UP000245981"/>
    </source>
</evidence>
<gene>
    <name evidence="1" type="ORF">C7431_101156</name>
</gene>
<sequence>MKSKIVVLSTVLMITGCTLNRGHVAQLTCDNFEKLAKCMDQARARGLTDVGIGDVGRSDGLVDGWAGNMKADQLLVGEGAFPREVLRIDQDIAAMMPEGERILKTGDWAKYPAWRTRYVHLAEKLNNVKLPAAQRAYDNAASARAEGFHTEATAPAAQQQECYVPIGVGPEGPIMGMGPCN</sequence>
<evidence type="ECO:0008006" key="3">
    <source>
        <dbReference type="Google" id="ProtNLM"/>
    </source>
</evidence>
<comment type="caution">
    <text evidence="1">The sequence shown here is derived from an EMBL/GenBank/DDBJ whole genome shotgun (WGS) entry which is preliminary data.</text>
</comment>
<evidence type="ECO:0000313" key="1">
    <source>
        <dbReference type="EMBL" id="PWL00351.1"/>
    </source>
</evidence>
<protein>
    <recommendedName>
        <fullName evidence="3">Lipoprotein</fullName>
    </recommendedName>
</protein>
<name>A0A2V2BG15_9GAMM</name>
<organism evidence="1 2">
    <name type="scientific">Pantoea allii</name>
    <dbReference type="NCBI Taxonomy" id="574096"/>
    <lineage>
        <taxon>Bacteria</taxon>
        <taxon>Pseudomonadati</taxon>
        <taxon>Pseudomonadota</taxon>
        <taxon>Gammaproteobacteria</taxon>
        <taxon>Enterobacterales</taxon>
        <taxon>Erwiniaceae</taxon>
        <taxon>Pantoea</taxon>
    </lineage>
</organism>
<reference evidence="1 2" key="1">
    <citation type="submission" date="2018-05" db="EMBL/GenBank/DDBJ databases">
        <title>Genomic Encyclopedia of Type Strains, Phase IV (KMG-V): Genome sequencing to study the core and pangenomes of soil and plant-associated prokaryotes.</title>
        <authorList>
            <person name="Whitman W."/>
        </authorList>
    </citation>
    <scope>NUCLEOTIDE SEQUENCE [LARGE SCALE GENOMIC DNA]</scope>
    <source>
        <strain evidence="1 2">PNA 200-10</strain>
    </source>
</reference>
<accession>A0A2V2BG15</accession>